<comment type="caution">
    <text evidence="4">The sequence shown here is derived from an EMBL/GenBank/DDBJ whole genome shotgun (WGS) entry which is preliminary data.</text>
</comment>
<comment type="function">
    <text evidence="1">Zinc chaperone that directly transfers zinc cofactor to target proteins, thereby activating them. Zinc is transferred from the CXCC motif in the GTPase domain to the zinc binding site in target proteins in a process requiring GTP hydrolysis.</text>
</comment>
<dbReference type="PANTHER" id="PTHR13748:SF62">
    <property type="entry name" value="COBW DOMAIN-CONTAINING PROTEIN"/>
    <property type="match status" value="1"/>
</dbReference>
<dbReference type="GO" id="GO:0005737">
    <property type="term" value="C:cytoplasm"/>
    <property type="evidence" value="ECO:0007669"/>
    <property type="project" value="TreeGrafter"/>
</dbReference>
<reference evidence="4" key="1">
    <citation type="submission" date="2020-09" db="EMBL/GenBank/DDBJ databases">
        <title>A novel bacterium of genus Neiella, isolated from South China Sea.</title>
        <authorList>
            <person name="Huang H."/>
            <person name="Mo K."/>
            <person name="Hu Y."/>
        </authorList>
    </citation>
    <scope>NUCLEOTIDE SEQUENCE</scope>
    <source>
        <strain evidence="4">HB171785</strain>
    </source>
</reference>
<evidence type="ECO:0000256" key="1">
    <source>
        <dbReference type="ARBA" id="ARBA00045658"/>
    </source>
</evidence>
<dbReference type="AlphaFoldDB" id="A0A8J6QUP4"/>
<dbReference type="InterPro" id="IPR027417">
    <property type="entry name" value="P-loop_NTPase"/>
</dbReference>
<dbReference type="Pfam" id="PF02492">
    <property type="entry name" value="cobW"/>
    <property type="match status" value="1"/>
</dbReference>
<feature type="domain" description="CobW C-terminal" evidence="3">
    <location>
        <begin position="217"/>
        <end position="270"/>
    </location>
</feature>
<evidence type="ECO:0000313" key="4">
    <source>
        <dbReference type="EMBL" id="MBD1389308.1"/>
    </source>
</evidence>
<organism evidence="4 5">
    <name type="scientific">Neiella litorisoli</name>
    <dbReference type="NCBI Taxonomy" id="2771431"/>
    <lineage>
        <taxon>Bacteria</taxon>
        <taxon>Pseudomonadati</taxon>
        <taxon>Pseudomonadota</taxon>
        <taxon>Gammaproteobacteria</taxon>
        <taxon>Alteromonadales</taxon>
        <taxon>Echinimonadaceae</taxon>
        <taxon>Neiella</taxon>
    </lineage>
</organism>
<feature type="domain" description="CobW/HypB/UreG nucleotide-binding" evidence="2">
    <location>
        <begin position="6"/>
        <end position="181"/>
    </location>
</feature>
<keyword evidence="5" id="KW-1185">Reference proteome</keyword>
<protein>
    <submittedName>
        <fullName evidence="4">GTP-binding protein</fullName>
    </submittedName>
</protein>
<gene>
    <name evidence="4" type="ORF">IC617_07715</name>
</gene>
<accession>A0A8J6QUP4</accession>
<dbReference type="SUPFAM" id="SSF52540">
    <property type="entry name" value="P-loop containing nucleoside triphosphate hydrolases"/>
    <property type="match status" value="1"/>
</dbReference>
<dbReference type="InterPro" id="IPR011629">
    <property type="entry name" value="CobW-like_C"/>
</dbReference>
<evidence type="ECO:0000313" key="5">
    <source>
        <dbReference type="Proteomes" id="UP000638014"/>
    </source>
</evidence>
<dbReference type="EMBL" id="JACXAF010000008">
    <property type="protein sequence ID" value="MBD1389308.1"/>
    <property type="molecule type" value="Genomic_DNA"/>
</dbReference>
<evidence type="ECO:0000259" key="3">
    <source>
        <dbReference type="Pfam" id="PF07683"/>
    </source>
</evidence>
<dbReference type="InterPro" id="IPR003495">
    <property type="entry name" value="CobW/HypB/UreG_nucleotide-bd"/>
</dbReference>
<proteinExistence type="predicted"/>
<dbReference type="PANTHER" id="PTHR13748">
    <property type="entry name" value="COBW-RELATED"/>
    <property type="match status" value="1"/>
</dbReference>
<dbReference type="CDD" id="cd03112">
    <property type="entry name" value="CobW-like"/>
    <property type="match status" value="1"/>
</dbReference>
<sequence>MTCKFILVTGFLGSGKTSLVKHMLSDWGESARVAVIQNEFAASGVDGKELKLANDQFELIEINNGSVFCVCLLGHFIHTLERLLDEYQPDYIVLEASGLADPINIVELLQADELSERLVLDQIITLVDAANIERSLAMLARTRHQIMIADVVLLNKQDCYPGDLTELSRLLRSMNPHAAIYPTEHGRICLSQLTESSHLAAGQYYGRQSADRPEQLSACVVRVHQRFTQENLNALLAELQHDCIRIKGFVQTPEDVTLSFHSVFENCQVAAVSSYSGAAELIAFSETLTSKQVRQIVRRYAS</sequence>
<dbReference type="Gene3D" id="3.40.50.300">
    <property type="entry name" value="P-loop containing nucleotide triphosphate hydrolases"/>
    <property type="match status" value="1"/>
</dbReference>
<dbReference type="Pfam" id="PF07683">
    <property type="entry name" value="CobW_C"/>
    <property type="match status" value="1"/>
</dbReference>
<dbReference type="InterPro" id="IPR051316">
    <property type="entry name" value="Zinc-reg_GTPase_activator"/>
</dbReference>
<dbReference type="Proteomes" id="UP000638014">
    <property type="component" value="Unassembled WGS sequence"/>
</dbReference>
<dbReference type="RefSeq" id="WP_191144412.1">
    <property type="nucleotide sequence ID" value="NZ_JACXAF010000008.1"/>
</dbReference>
<name>A0A8J6QUP4_9GAMM</name>
<evidence type="ECO:0000259" key="2">
    <source>
        <dbReference type="Pfam" id="PF02492"/>
    </source>
</evidence>